<dbReference type="EMBL" id="MLAK01000801">
    <property type="protein sequence ID" value="OHT04224.1"/>
    <property type="molecule type" value="Genomic_DNA"/>
</dbReference>
<gene>
    <name evidence="1" type="ORF">TRFO_28333</name>
</gene>
<keyword evidence="2" id="KW-1185">Reference proteome</keyword>
<evidence type="ECO:0000313" key="2">
    <source>
        <dbReference type="Proteomes" id="UP000179807"/>
    </source>
</evidence>
<sequence length="215" mass="24978">MKSMKCDMKISIKHWMQSILQKKSIVSLKISMKRLRNVGSVLDKDFSFIYHRNIICQCSRVSAAFISPYVFKSILNDSTIDSFIIDSFEFNQEEIEQIPTIMNSLIQKGKIEISNDSKYQQTIELIHKIAESLGNDEILNQIYIKSSYYEGISLSEAIQKLHNYFLNLLLLKICIHQILKNILIFYIQIISISKCGNKFVIFVFKPTNHQNIKAL</sequence>
<dbReference type="VEuPathDB" id="TrichDB:TRFO_28333"/>
<reference evidence="1" key="1">
    <citation type="submission" date="2016-10" db="EMBL/GenBank/DDBJ databases">
        <authorList>
            <person name="Benchimol M."/>
            <person name="Almeida L.G."/>
            <person name="Vasconcelos A.T."/>
            <person name="Perreira-Neves A."/>
            <person name="Rosa I.A."/>
            <person name="Tasca T."/>
            <person name="Bogo M.R."/>
            <person name="de Souza W."/>
        </authorList>
    </citation>
    <scope>NUCLEOTIDE SEQUENCE [LARGE SCALE GENOMIC DNA]</scope>
    <source>
        <strain evidence="1">K</strain>
    </source>
</reference>
<protein>
    <submittedName>
        <fullName evidence="1">Uncharacterized protein</fullName>
    </submittedName>
</protein>
<organism evidence="1 2">
    <name type="scientific">Tritrichomonas foetus</name>
    <dbReference type="NCBI Taxonomy" id="1144522"/>
    <lineage>
        <taxon>Eukaryota</taxon>
        <taxon>Metamonada</taxon>
        <taxon>Parabasalia</taxon>
        <taxon>Tritrichomonadida</taxon>
        <taxon>Tritrichomonadidae</taxon>
        <taxon>Tritrichomonas</taxon>
    </lineage>
</organism>
<dbReference type="Proteomes" id="UP000179807">
    <property type="component" value="Unassembled WGS sequence"/>
</dbReference>
<name>A0A1J4K0F7_9EUKA</name>
<accession>A0A1J4K0F7</accession>
<dbReference type="RefSeq" id="XP_068357360.1">
    <property type="nucleotide sequence ID" value="XM_068506114.1"/>
</dbReference>
<dbReference type="GeneID" id="94840818"/>
<evidence type="ECO:0000313" key="1">
    <source>
        <dbReference type="EMBL" id="OHT04224.1"/>
    </source>
</evidence>
<proteinExistence type="predicted"/>
<comment type="caution">
    <text evidence="1">The sequence shown here is derived from an EMBL/GenBank/DDBJ whole genome shotgun (WGS) entry which is preliminary data.</text>
</comment>
<dbReference type="AlphaFoldDB" id="A0A1J4K0F7"/>